<proteinExistence type="predicted"/>
<dbReference type="AlphaFoldDB" id="A0A6L4WX31"/>
<comment type="caution">
    <text evidence="1">The sequence shown here is derived from an EMBL/GenBank/DDBJ whole genome shotgun (WGS) entry which is preliminary data.</text>
</comment>
<dbReference type="RefSeq" id="WP_152279508.1">
    <property type="nucleotide sequence ID" value="NZ_WFKK01000001.1"/>
</dbReference>
<name>A0A6L4WX31_9BACT</name>
<sequence>MKRITLTEDEKKTLEEICNKVDCNSLTIEDLIDIKSKSLLKAICIENFGGIFKGSSATIRAKIIASADSQK</sequence>
<evidence type="ECO:0000313" key="1">
    <source>
        <dbReference type="EMBL" id="KAB7891405.1"/>
    </source>
</evidence>
<evidence type="ECO:0000313" key="2">
    <source>
        <dbReference type="Proteomes" id="UP000472839"/>
    </source>
</evidence>
<reference evidence="1 2" key="1">
    <citation type="submission" date="2019-10" db="EMBL/GenBank/DDBJ databases">
        <title>Poseidonibacter ostreae sp. nov., isolated from the gut of the Ostrea denselamellosa.</title>
        <authorList>
            <person name="Choi A."/>
        </authorList>
    </citation>
    <scope>NUCLEOTIDE SEQUENCE [LARGE SCALE GENOMIC DNA]</scope>
    <source>
        <strain evidence="1 2">SJOD-M-33</strain>
    </source>
</reference>
<dbReference type="EMBL" id="WFKK01000001">
    <property type="protein sequence ID" value="KAB7891405.1"/>
    <property type="molecule type" value="Genomic_DNA"/>
</dbReference>
<dbReference type="Proteomes" id="UP000472839">
    <property type="component" value="Unassembled WGS sequence"/>
</dbReference>
<protein>
    <submittedName>
        <fullName evidence="1">Uncharacterized protein</fullName>
    </submittedName>
</protein>
<gene>
    <name evidence="1" type="ORF">GBG19_00785</name>
</gene>
<organism evidence="1 2">
    <name type="scientific">Poseidonibacter ostreae</name>
    <dbReference type="NCBI Taxonomy" id="2654171"/>
    <lineage>
        <taxon>Bacteria</taxon>
        <taxon>Pseudomonadati</taxon>
        <taxon>Campylobacterota</taxon>
        <taxon>Epsilonproteobacteria</taxon>
        <taxon>Campylobacterales</taxon>
        <taxon>Arcobacteraceae</taxon>
        <taxon>Poseidonibacter</taxon>
    </lineage>
</organism>
<accession>A0A6L4WX31</accession>